<dbReference type="Proteomes" id="UP000447355">
    <property type="component" value="Unassembled WGS sequence"/>
</dbReference>
<evidence type="ECO:0000256" key="1">
    <source>
        <dbReference type="SAM" id="MobiDB-lite"/>
    </source>
</evidence>
<dbReference type="InterPro" id="IPR011119">
    <property type="entry name" value="Unchr_helicase_relaxase_TraI"/>
</dbReference>
<gene>
    <name evidence="3" type="ORF">GTP90_02485</name>
</gene>
<dbReference type="NCBIfam" id="NF041494">
    <property type="entry name" value="MobH"/>
    <property type="match status" value="1"/>
</dbReference>
<dbReference type="EMBL" id="WWCX01000001">
    <property type="protein sequence ID" value="MYM92725.1"/>
    <property type="molecule type" value="Genomic_DNA"/>
</dbReference>
<accession>A0A845GH46</accession>
<evidence type="ECO:0000259" key="2">
    <source>
        <dbReference type="Pfam" id="PF07514"/>
    </source>
</evidence>
<dbReference type="AlphaFoldDB" id="A0A845GH46"/>
<organism evidence="3 4">
    <name type="scientific">Duganella vulcania</name>
    <dbReference type="NCBI Taxonomy" id="2692166"/>
    <lineage>
        <taxon>Bacteria</taxon>
        <taxon>Pseudomonadati</taxon>
        <taxon>Pseudomonadota</taxon>
        <taxon>Betaproteobacteria</taxon>
        <taxon>Burkholderiales</taxon>
        <taxon>Oxalobacteraceae</taxon>
        <taxon>Telluria group</taxon>
        <taxon>Duganella</taxon>
    </lineage>
</organism>
<dbReference type="RefSeq" id="WP_161081983.1">
    <property type="nucleotide sequence ID" value="NZ_WWCX01000001.1"/>
</dbReference>
<protein>
    <recommendedName>
        <fullName evidence="2">Uncharacterized domain-containing protein</fullName>
    </recommendedName>
</protein>
<feature type="region of interest" description="Disordered" evidence="1">
    <location>
        <begin position="542"/>
        <end position="565"/>
    </location>
</feature>
<dbReference type="Pfam" id="PF07514">
    <property type="entry name" value="TraI_2"/>
    <property type="match status" value="1"/>
</dbReference>
<dbReference type="Gene3D" id="1.10.3210.40">
    <property type="match status" value="1"/>
</dbReference>
<comment type="caution">
    <text evidence="3">The sequence shown here is derived from an EMBL/GenBank/DDBJ whole genome shotgun (WGS) entry which is preliminary data.</text>
</comment>
<feature type="domain" description="Uncharacterised" evidence="2">
    <location>
        <begin position="69"/>
        <end position="382"/>
    </location>
</feature>
<proteinExistence type="predicted"/>
<evidence type="ECO:0000313" key="4">
    <source>
        <dbReference type="Proteomes" id="UP000447355"/>
    </source>
</evidence>
<evidence type="ECO:0000313" key="3">
    <source>
        <dbReference type="EMBL" id="MYM92725.1"/>
    </source>
</evidence>
<reference evidence="3" key="1">
    <citation type="submission" date="2019-12" db="EMBL/GenBank/DDBJ databases">
        <title>Novel species isolated from a subtropical stream in China.</title>
        <authorList>
            <person name="Lu H."/>
        </authorList>
    </citation>
    <scope>NUCLEOTIDE SEQUENCE [LARGE SCALE GENOMIC DNA]</scope>
    <source>
        <strain evidence="3">FT81W</strain>
    </source>
</reference>
<name>A0A845GH46_9BURK</name>
<sequence>MIKALGNSLRSVGRLLGVGGGAPAASSSPFIPVTERLIIESRKREPIDELSLIPRYPPFDHGLPFIRVESVLQTQKEMLGRIKLQAGVHDSEYLRLFEPVLHNYALYVHLLPATKDDYFRGAGGLLRMGLEIGFFALQSAGGVVFTGREPAGQRRIKEPRWQFLTFVAGLCYGIDRVLSQMIITTEDGEQWPCYTSTLFEWLENKGAKRYFITWLDPNNALPAVQSASSYVLHRIVPEECLQYIAQAGNDLVSVLMSVLSNGTARGYGDRVYEIVSKTTISVIERDRKADPAKYGQVLLGTHLERYIIDAIRKLIKTQWFVNQKRARCWYSNEGVFLIWQSGAKDVWHLLQQQRLPGVPEAPETLAEIMVASGMILPAKDGSPYWTIYPPNSSSPEGYKAVKFKSKELIFDHVLLHGADASDGVGKQNPVAPIASSLLTRQTASATASAAAKKSALGRLVPPTAGVPPVGTTPAPSGVAVANGTPVDGVAPEGVAVPAAAAQASIVGHEGTNTAISHEVPPDLFEGMQLEAAQVTASVALSSPGTTAGIEDPGRGNGQSDAPPDFSDVLQDADQCDDPAGQADFGLRTDTARLLLEAIRDDFNAGRTEGSVFVVDTGLAITAMEIARRGIAKPILDEWLACGILLANARGTSLHKLQRGSETVTLAVIRPEYARRWKFCC</sequence>